<evidence type="ECO:0000256" key="4">
    <source>
        <dbReference type="ARBA" id="ARBA00022490"/>
    </source>
</evidence>
<dbReference type="PANTHER" id="PTHR33540">
    <property type="entry name" value="TRNA THREONYLCARBAMOYLADENOSINE BIOSYNTHESIS PROTEIN TSAE"/>
    <property type="match status" value="1"/>
</dbReference>
<evidence type="ECO:0000256" key="6">
    <source>
        <dbReference type="ARBA" id="ARBA00022723"/>
    </source>
</evidence>
<reference evidence="11 12" key="1">
    <citation type="submission" date="2020-05" db="EMBL/GenBank/DDBJ databases">
        <title>Complete closed genome sequence of Defluviicoccus vanus.</title>
        <authorList>
            <person name="Bessarab I."/>
            <person name="Arumugam K."/>
            <person name="Maszenan A.M."/>
            <person name="Seviour R.J."/>
            <person name="Williams R.B."/>
        </authorList>
    </citation>
    <scope>NUCLEOTIDE SEQUENCE [LARGE SCALE GENOMIC DNA]</scope>
    <source>
        <strain evidence="11 12">Ben 114</strain>
    </source>
</reference>
<evidence type="ECO:0000256" key="9">
    <source>
        <dbReference type="ARBA" id="ARBA00022842"/>
    </source>
</evidence>
<gene>
    <name evidence="11" type="primary">tsaE</name>
    <name evidence="11" type="ORF">HQ394_04735</name>
</gene>
<dbReference type="GO" id="GO:0002949">
    <property type="term" value="P:tRNA threonylcarbamoyladenosine modification"/>
    <property type="evidence" value="ECO:0007669"/>
    <property type="project" value="InterPro"/>
</dbReference>
<dbReference type="SUPFAM" id="SSF52540">
    <property type="entry name" value="P-loop containing nucleoside triphosphate hydrolases"/>
    <property type="match status" value="1"/>
</dbReference>
<accession>A0A7H1N5Z6</accession>
<keyword evidence="12" id="KW-1185">Reference proteome</keyword>
<dbReference type="NCBIfam" id="TIGR00150">
    <property type="entry name" value="T6A_YjeE"/>
    <property type="match status" value="1"/>
</dbReference>
<evidence type="ECO:0000256" key="7">
    <source>
        <dbReference type="ARBA" id="ARBA00022741"/>
    </source>
</evidence>
<evidence type="ECO:0000313" key="11">
    <source>
        <dbReference type="EMBL" id="QNT71132.1"/>
    </source>
</evidence>
<proteinExistence type="inferred from homology"/>
<evidence type="ECO:0000256" key="8">
    <source>
        <dbReference type="ARBA" id="ARBA00022840"/>
    </source>
</evidence>
<keyword evidence="4" id="KW-0963">Cytoplasm</keyword>
<dbReference type="AlphaFoldDB" id="A0A7H1N5Z6"/>
<name>A0A7H1N5Z6_9PROT</name>
<comment type="similarity">
    <text evidence="2">Belongs to the TsaE family.</text>
</comment>
<keyword evidence="11" id="KW-0808">Transferase</keyword>
<keyword evidence="5" id="KW-0819">tRNA processing</keyword>
<dbReference type="EMBL" id="CP053923">
    <property type="protein sequence ID" value="QNT71132.1"/>
    <property type="molecule type" value="Genomic_DNA"/>
</dbReference>
<protein>
    <recommendedName>
        <fullName evidence="3">tRNA threonylcarbamoyladenosine biosynthesis protein TsaE</fullName>
    </recommendedName>
    <alternativeName>
        <fullName evidence="10">t(6)A37 threonylcarbamoyladenosine biosynthesis protein TsaE</fullName>
    </alternativeName>
</protein>
<evidence type="ECO:0000256" key="1">
    <source>
        <dbReference type="ARBA" id="ARBA00004496"/>
    </source>
</evidence>
<evidence type="ECO:0000256" key="10">
    <source>
        <dbReference type="ARBA" id="ARBA00032441"/>
    </source>
</evidence>
<keyword evidence="8" id="KW-0067">ATP-binding</keyword>
<evidence type="ECO:0000256" key="2">
    <source>
        <dbReference type="ARBA" id="ARBA00007599"/>
    </source>
</evidence>
<dbReference type="InterPro" id="IPR027417">
    <property type="entry name" value="P-loop_NTPase"/>
</dbReference>
<keyword evidence="6" id="KW-0479">Metal-binding</keyword>
<evidence type="ECO:0000256" key="5">
    <source>
        <dbReference type="ARBA" id="ARBA00022694"/>
    </source>
</evidence>
<dbReference type="Pfam" id="PF02367">
    <property type="entry name" value="TsaE"/>
    <property type="match status" value="1"/>
</dbReference>
<sequence length="160" mass="17640">MLPTIAEQTLADQQATEHLAASLARIARRGDIFALEGDLGSGKTVFARAFIRARGCVDEDVPSPTFTLLQVYEPSLPDACPIYHFDLYRLDAPDDAWELDIEDAFASAICLIEWPDRLGPLLPAHALSVRLRPGTAAEQRRIQLAGTTAWRQRLQETGLA</sequence>
<dbReference type="RefSeq" id="WP_190263126.1">
    <property type="nucleotide sequence ID" value="NZ_CP053923.1"/>
</dbReference>
<dbReference type="KEGG" id="dvn:HQ394_04735"/>
<keyword evidence="9" id="KW-0460">Magnesium</keyword>
<keyword evidence="7" id="KW-0547">Nucleotide-binding</keyword>
<dbReference type="InterPro" id="IPR003442">
    <property type="entry name" value="T6A_TsaE"/>
</dbReference>
<dbReference type="GO" id="GO:0005737">
    <property type="term" value="C:cytoplasm"/>
    <property type="evidence" value="ECO:0007669"/>
    <property type="project" value="UniProtKB-SubCell"/>
</dbReference>
<evidence type="ECO:0000313" key="12">
    <source>
        <dbReference type="Proteomes" id="UP000516369"/>
    </source>
</evidence>
<dbReference type="PANTHER" id="PTHR33540:SF2">
    <property type="entry name" value="TRNA THREONYLCARBAMOYLADENOSINE BIOSYNTHESIS PROTEIN TSAE"/>
    <property type="match status" value="1"/>
</dbReference>
<evidence type="ECO:0000256" key="3">
    <source>
        <dbReference type="ARBA" id="ARBA00019010"/>
    </source>
</evidence>
<dbReference type="GO" id="GO:0005524">
    <property type="term" value="F:ATP binding"/>
    <property type="evidence" value="ECO:0007669"/>
    <property type="project" value="UniProtKB-KW"/>
</dbReference>
<organism evidence="11 12">
    <name type="scientific">Defluviicoccus vanus</name>
    <dbReference type="NCBI Taxonomy" id="111831"/>
    <lineage>
        <taxon>Bacteria</taxon>
        <taxon>Pseudomonadati</taxon>
        <taxon>Pseudomonadota</taxon>
        <taxon>Alphaproteobacteria</taxon>
        <taxon>Rhodospirillales</taxon>
        <taxon>Rhodospirillaceae</taxon>
        <taxon>Defluviicoccus</taxon>
    </lineage>
</organism>
<dbReference type="GO" id="GO:0046872">
    <property type="term" value="F:metal ion binding"/>
    <property type="evidence" value="ECO:0007669"/>
    <property type="project" value="UniProtKB-KW"/>
</dbReference>
<dbReference type="Gene3D" id="3.40.50.300">
    <property type="entry name" value="P-loop containing nucleotide triphosphate hydrolases"/>
    <property type="match status" value="1"/>
</dbReference>
<dbReference type="Proteomes" id="UP000516369">
    <property type="component" value="Chromosome"/>
</dbReference>
<dbReference type="GO" id="GO:0016740">
    <property type="term" value="F:transferase activity"/>
    <property type="evidence" value="ECO:0007669"/>
    <property type="project" value="UniProtKB-KW"/>
</dbReference>
<comment type="subcellular location">
    <subcellularLocation>
        <location evidence="1">Cytoplasm</location>
    </subcellularLocation>
</comment>